<name>M2QF57_CERS8</name>
<dbReference type="EMBL" id="KB445800">
    <property type="protein sequence ID" value="EMD35683.1"/>
    <property type="molecule type" value="Genomic_DNA"/>
</dbReference>
<keyword evidence="1" id="KW-0812">Transmembrane</keyword>
<feature type="transmembrane region" description="Helical" evidence="1">
    <location>
        <begin position="190"/>
        <end position="211"/>
    </location>
</feature>
<reference evidence="2 3" key="1">
    <citation type="journal article" date="2012" name="Proc. Natl. Acad. Sci. U.S.A.">
        <title>Comparative genomics of Ceriporiopsis subvermispora and Phanerochaete chrysosporium provide insight into selective ligninolysis.</title>
        <authorList>
            <person name="Fernandez-Fueyo E."/>
            <person name="Ruiz-Duenas F.J."/>
            <person name="Ferreira P."/>
            <person name="Floudas D."/>
            <person name="Hibbett D.S."/>
            <person name="Canessa P."/>
            <person name="Larrondo L.F."/>
            <person name="James T.Y."/>
            <person name="Seelenfreund D."/>
            <person name="Lobos S."/>
            <person name="Polanco R."/>
            <person name="Tello M."/>
            <person name="Honda Y."/>
            <person name="Watanabe T."/>
            <person name="Watanabe T."/>
            <person name="Ryu J.S."/>
            <person name="Kubicek C.P."/>
            <person name="Schmoll M."/>
            <person name="Gaskell J."/>
            <person name="Hammel K.E."/>
            <person name="St John F.J."/>
            <person name="Vanden Wymelenberg A."/>
            <person name="Sabat G."/>
            <person name="Splinter BonDurant S."/>
            <person name="Syed K."/>
            <person name="Yadav J.S."/>
            <person name="Doddapaneni H."/>
            <person name="Subramanian V."/>
            <person name="Lavin J.L."/>
            <person name="Oguiza J.A."/>
            <person name="Perez G."/>
            <person name="Pisabarro A.G."/>
            <person name="Ramirez L."/>
            <person name="Santoyo F."/>
            <person name="Master E."/>
            <person name="Coutinho P.M."/>
            <person name="Henrissat B."/>
            <person name="Lombard V."/>
            <person name="Magnuson J.K."/>
            <person name="Kuees U."/>
            <person name="Hori C."/>
            <person name="Igarashi K."/>
            <person name="Samejima M."/>
            <person name="Held B.W."/>
            <person name="Barry K.W."/>
            <person name="LaButti K.M."/>
            <person name="Lapidus A."/>
            <person name="Lindquist E.A."/>
            <person name="Lucas S.M."/>
            <person name="Riley R."/>
            <person name="Salamov A.A."/>
            <person name="Hoffmeister D."/>
            <person name="Schwenk D."/>
            <person name="Hadar Y."/>
            <person name="Yarden O."/>
            <person name="de Vries R.P."/>
            <person name="Wiebenga A."/>
            <person name="Stenlid J."/>
            <person name="Eastwood D."/>
            <person name="Grigoriev I.V."/>
            <person name="Berka R.M."/>
            <person name="Blanchette R.A."/>
            <person name="Kersten P."/>
            <person name="Martinez A.T."/>
            <person name="Vicuna R."/>
            <person name="Cullen D."/>
        </authorList>
    </citation>
    <scope>NUCLEOTIDE SEQUENCE [LARGE SCALE GENOMIC DNA]</scope>
    <source>
        <strain evidence="2 3">B</strain>
    </source>
</reference>
<gene>
    <name evidence="2" type="ORF">CERSUDRAFT_75227</name>
</gene>
<accession>M2QF57</accession>
<evidence type="ECO:0000313" key="3">
    <source>
        <dbReference type="Proteomes" id="UP000016930"/>
    </source>
</evidence>
<keyword evidence="1" id="KW-1133">Transmembrane helix</keyword>
<organism evidence="2 3">
    <name type="scientific">Ceriporiopsis subvermispora (strain B)</name>
    <name type="common">White-rot fungus</name>
    <name type="synonym">Gelatoporia subvermispora</name>
    <dbReference type="NCBI Taxonomy" id="914234"/>
    <lineage>
        <taxon>Eukaryota</taxon>
        <taxon>Fungi</taxon>
        <taxon>Dikarya</taxon>
        <taxon>Basidiomycota</taxon>
        <taxon>Agaricomycotina</taxon>
        <taxon>Agaricomycetes</taxon>
        <taxon>Polyporales</taxon>
        <taxon>Gelatoporiaceae</taxon>
        <taxon>Gelatoporia</taxon>
    </lineage>
</organism>
<evidence type="ECO:0000256" key="1">
    <source>
        <dbReference type="SAM" id="Phobius"/>
    </source>
</evidence>
<protein>
    <submittedName>
        <fullName evidence="2">Uncharacterized protein</fullName>
    </submittedName>
</protein>
<proteinExistence type="predicted"/>
<dbReference type="Proteomes" id="UP000016930">
    <property type="component" value="Unassembled WGS sequence"/>
</dbReference>
<evidence type="ECO:0000313" key="2">
    <source>
        <dbReference type="EMBL" id="EMD35683.1"/>
    </source>
</evidence>
<keyword evidence="3" id="KW-1185">Reference proteome</keyword>
<dbReference type="AlphaFoldDB" id="M2QF57"/>
<sequence length="254" mass="28172">MVTDSYKLVAKSLESIVVQLRSSATQCRLRRCGSISLLDAYKSCVGIRHIQLAWYQRIDSDYMLLDVRSSSERKWPWTLPHWSLSLYTFAKSQTEFVDDIPEYAACSFHTSIDESVYEKWMMGARASSIVSDGLVLLLTWMPVQPIKKVSLKEIISLRATIPAVLIRDGGIYFGSEIINAVGLAIGGVDYIQVVSMLLCILTSILMGRFMLDLRRASHGVIPNLTTFTVGSVAFASRPDQGGITTGVSGNSIYE</sequence>
<keyword evidence="1" id="KW-0472">Membrane</keyword>
<dbReference type="OrthoDB" id="2804633at2759"/>
<dbReference type="HOGENOM" id="CLU_1094151_0_0_1"/>